<keyword evidence="2 10" id="KW-0963">Cytoplasm</keyword>
<name>A0A511N6G7_DEIC1</name>
<dbReference type="PROSITE" id="PS50889">
    <property type="entry name" value="S4"/>
    <property type="match status" value="1"/>
</dbReference>
<comment type="catalytic activity">
    <reaction evidence="9 10">
        <text>tRNA(Tyr) + L-tyrosine + ATP = L-tyrosyl-tRNA(Tyr) + AMP + diphosphate + H(+)</text>
        <dbReference type="Rhea" id="RHEA:10220"/>
        <dbReference type="Rhea" id="RHEA-COMP:9706"/>
        <dbReference type="Rhea" id="RHEA-COMP:9707"/>
        <dbReference type="ChEBI" id="CHEBI:15378"/>
        <dbReference type="ChEBI" id="CHEBI:30616"/>
        <dbReference type="ChEBI" id="CHEBI:33019"/>
        <dbReference type="ChEBI" id="CHEBI:58315"/>
        <dbReference type="ChEBI" id="CHEBI:78442"/>
        <dbReference type="ChEBI" id="CHEBI:78536"/>
        <dbReference type="ChEBI" id="CHEBI:456215"/>
        <dbReference type="EC" id="6.1.1.1"/>
    </reaction>
</comment>
<dbReference type="NCBIfam" id="TIGR00234">
    <property type="entry name" value="tyrS"/>
    <property type="match status" value="1"/>
</dbReference>
<keyword evidence="6 11" id="KW-0694">RNA-binding</keyword>
<proteinExistence type="inferred from homology"/>
<dbReference type="Pfam" id="PF00579">
    <property type="entry name" value="tRNA-synt_1b"/>
    <property type="match status" value="1"/>
</dbReference>
<dbReference type="GO" id="GO:0005524">
    <property type="term" value="F:ATP binding"/>
    <property type="evidence" value="ECO:0007669"/>
    <property type="project" value="UniProtKB-UniRule"/>
</dbReference>
<evidence type="ECO:0000259" key="12">
    <source>
        <dbReference type="Pfam" id="PF22421"/>
    </source>
</evidence>
<evidence type="ECO:0000256" key="10">
    <source>
        <dbReference type="HAMAP-Rule" id="MF_02007"/>
    </source>
</evidence>
<dbReference type="InterPro" id="IPR002307">
    <property type="entry name" value="Tyr-tRNA-ligase"/>
</dbReference>
<comment type="caution">
    <text evidence="13">The sequence shown here is derived from an EMBL/GenBank/DDBJ whole genome shotgun (WGS) entry which is preliminary data.</text>
</comment>
<dbReference type="EMBL" id="BJXB01000021">
    <property type="protein sequence ID" value="GEM48469.1"/>
    <property type="molecule type" value="Genomic_DNA"/>
</dbReference>
<dbReference type="PANTHER" id="PTHR11766:SF1">
    <property type="entry name" value="TYROSINE--TRNA LIGASE"/>
    <property type="match status" value="1"/>
</dbReference>
<accession>A0A511N6G7</accession>
<dbReference type="Gene3D" id="3.10.290.10">
    <property type="entry name" value="RNA-binding S4 domain"/>
    <property type="match status" value="1"/>
</dbReference>
<dbReference type="GO" id="GO:0004831">
    <property type="term" value="F:tyrosine-tRNA ligase activity"/>
    <property type="evidence" value="ECO:0007669"/>
    <property type="project" value="UniProtKB-UniRule"/>
</dbReference>
<dbReference type="PRINTS" id="PR01040">
    <property type="entry name" value="TRNASYNTHTYR"/>
</dbReference>
<keyword evidence="3 10" id="KW-0436">Ligase</keyword>
<feature type="short sequence motif" description="'KMSKS' region" evidence="10">
    <location>
        <begin position="228"/>
        <end position="232"/>
    </location>
</feature>
<evidence type="ECO:0000256" key="8">
    <source>
        <dbReference type="ARBA" id="ARBA00023146"/>
    </source>
</evidence>
<dbReference type="InterPro" id="IPR002305">
    <property type="entry name" value="aa-tRNA-synth_Ic"/>
</dbReference>
<dbReference type="Pfam" id="PF22421">
    <property type="entry name" value="SYY_C-terminal"/>
    <property type="match status" value="1"/>
</dbReference>
<evidence type="ECO:0000256" key="1">
    <source>
        <dbReference type="ARBA" id="ARBA00011738"/>
    </source>
</evidence>
<evidence type="ECO:0000256" key="5">
    <source>
        <dbReference type="ARBA" id="ARBA00022840"/>
    </source>
</evidence>
<keyword evidence="8 10" id="KW-0030">Aminoacyl-tRNA synthetase</keyword>
<dbReference type="Proteomes" id="UP000321306">
    <property type="component" value="Unassembled WGS sequence"/>
</dbReference>
<dbReference type="SUPFAM" id="SSF55174">
    <property type="entry name" value="Alpha-L RNA-binding motif"/>
    <property type="match status" value="1"/>
</dbReference>
<comment type="subunit">
    <text evidence="1 10">Homodimer.</text>
</comment>
<organism evidence="13 14">
    <name type="scientific">Deinococcus cellulosilyticus (strain DSM 18568 / NBRC 106333 / KACC 11606 / 5516J-15)</name>
    <dbReference type="NCBI Taxonomy" id="1223518"/>
    <lineage>
        <taxon>Bacteria</taxon>
        <taxon>Thermotogati</taxon>
        <taxon>Deinococcota</taxon>
        <taxon>Deinococci</taxon>
        <taxon>Deinococcales</taxon>
        <taxon>Deinococcaceae</taxon>
        <taxon>Deinococcus</taxon>
    </lineage>
</organism>
<dbReference type="EC" id="6.1.1.1" evidence="10"/>
<protein>
    <recommendedName>
        <fullName evidence="10">Tyrosine--tRNA ligase</fullName>
        <ecNumber evidence="10">6.1.1.1</ecNumber>
    </recommendedName>
    <alternativeName>
        <fullName evidence="10">Tyrosyl-tRNA synthetase</fullName>
        <shortName evidence="10">TyrRS</shortName>
    </alternativeName>
</protein>
<dbReference type="Gene3D" id="1.10.240.10">
    <property type="entry name" value="Tyrosyl-Transfer RNA Synthetase"/>
    <property type="match status" value="1"/>
</dbReference>
<sequence length="540" mass="61407">MIPAQQQIEILKRGAVDLISEEDLKRKIETGKQLRVKLGADPTRPDLHLGHAVILKKMRQFQELGHKVIMLIGDFTAMIGDPSGKSKTRPPLTLEETRQNAHSYLEQCKLILKDDPEVLELRYNSEWLEPLGYADVIRLASRYTVARILERDDFTKRLQSGTPISLHELLYPLTQGYDSVALEADVELGGTDQLFNNLVGRTLQGQYEQEPQVVLTLPLLVGLDGVEKMSKSLNNYIGLTDTPDVMFAKLMKVPDNLLENYFTLLTDLSINTIENILTLHPIRSHRILATLVVAWIHGKYDITDESTLVTLLRYDDFTAIFDIAKAGNTGKFLKGLRDLYELLPGLRFILTHNTNNLPSQTVQSIKNLCDQIQELPNLIDELSRMEFTDINEKQRYHNIIIKFHNNFDIFREMLIKETNSIIELALKNKDTAIFKDWLEIQSKFEVAKERYEQIAKGGIPDDLQTTTVPEADFNEAGKVGILKLIVLGGLATSNKEARRFVEQKGIKLNGETFTDPQAFLDLSEPVVLQRGKDRFARLSR</sequence>
<evidence type="ECO:0000256" key="9">
    <source>
        <dbReference type="ARBA" id="ARBA00048248"/>
    </source>
</evidence>
<dbReference type="GO" id="GO:0005829">
    <property type="term" value="C:cytosol"/>
    <property type="evidence" value="ECO:0007669"/>
    <property type="project" value="TreeGrafter"/>
</dbReference>
<keyword evidence="5 10" id="KW-0067">ATP-binding</keyword>
<gene>
    <name evidence="10" type="primary">tyrS</name>
    <name evidence="13" type="ORF">DC3_41040</name>
</gene>
<dbReference type="HAMAP" id="MF_02007">
    <property type="entry name" value="Tyr_tRNA_synth_type2"/>
    <property type="match status" value="1"/>
</dbReference>
<reference evidence="13 14" key="1">
    <citation type="submission" date="2019-07" db="EMBL/GenBank/DDBJ databases">
        <title>Whole genome shotgun sequence of Deinococcus cellulosilyticus NBRC 106333.</title>
        <authorList>
            <person name="Hosoyama A."/>
            <person name="Uohara A."/>
            <person name="Ohji S."/>
            <person name="Ichikawa N."/>
        </authorList>
    </citation>
    <scope>NUCLEOTIDE SEQUENCE [LARGE SCALE GENOMIC DNA]</scope>
    <source>
        <strain evidence="13 14">NBRC 106333</strain>
    </source>
</reference>
<dbReference type="InterPro" id="IPR014729">
    <property type="entry name" value="Rossmann-like_a/b/a_fold"/>
</dbReference>
<evidence type="ECO:0000256" key="6">
    <source>
        <dbReference type="ARBA" id="ARBA00022884"/>
    </source>
</evidence>
<feature type="binding site" evidence="10">
    <location>
        <position position="231"/>
    </location>
    <ligand>
        <name>ATP</name>
        <dbReference type="ChEBI" id="CHEBI:30616"/>
    </ligand>
</feature>
<dbReference type="Gene3D" id="3.40.50.620">
    <property type="entry name" value="HUPs"/>
    <property type="match status" value="1"/>
</dbReference>
<dbReference type="SUPFAM" id="SSF52374">
    <property type="entry name" value="Nucleotidylyl transferase"/>
    <property type="match status" value="1"/>
</dbReference>
<keyword evidence="7 10" id="KW-0648">Protein biosynthesis</keyword>
<feature type="short sequence motif" description="'HIGH' region" evidence="10">
    <location>
        <begin position="42"/>
        <end position="51"/>
    </location>
</feature>
<dbReference type="InterPro" id="IPR054608">
    <property type="entry name" value="SYY-like_C"/>
</dbReference>
<comment type="subcellular location">
    <subcellularLocation>
        <location evidence="10">Cytoplasm</location>
    </subcellularLocation>
</comment>
<keyword evidence="4 10" id="KW-0547">Nucleotide-binding</keyword>
<dbReference type="InterPro" id="IPR036986">
    <property type="entry name" value="S4_RNA-bd_sf"/>
</dbReference>
<evidence type="ECO:0000256" key="2">
    <source>
        <dbReference type="ARBA" id="ARBA00022490"/>
    </source>
</evidence>
<dbReference type="GO" id="GO:0003723">
    <property type="term" value="F:RNA binding"/>
    <property type="evidence" value="ECO:0007669"/>
    <property type="project" value="UniProtKB-KW"/>
</dbReference>
<evidence type="ECO:0000256" key="3">
    <source>
        <dbReference type="ARBA" id="ARBA00022598"/>
    </source>
</evidence>
<dbReference type="AlphaFoldDB" id="A0A511N6G7"/>
<dbReference type="FunFam" id="3.40.50.620:FF:000061">
    <property type="entry name" value="Tyrosine--tRNA ligase"/>
    <property type="match status" value="1"/>
</dbReference>
<dbReference type="PANTHER" id="PTHR11766">
    <property type="entry name" value="TYROSYL-TRNA SYNTHETASE"/>
    <property type="match status" value="1"/>
</dbReference>
<comment type="similarity">
    <text evidence="10">Belongs to the class-I aminoacyl-tRNA synthetase family. TyrS type 2 subfamily.</text>
</comment>
<dbReference type="InterPro" id="IPR024088">
    <property type="entry name" value="Tyr-tRNA-ligase_bac-type"/>
</dbReference>
<evidence type="ECO:0000256" key="11">
    <source>
        <dbReference type="PROSITE-ProRule" id="PRU00182"/>
    </source>
</evidence>
<evidence type="ECO:0000256" key="7">
    <source>
        <dbReference type="ARBA" id="ARBA00022917"/>
    </source>
</evidence>
<dbReference type="CDD" id="cd00805">
    <property type="entry name" value="TyrRS_core"/>
    <property type="match status" value="1"/>
</dbReference>
<evidence type="ECO:0000256" key="4">
    <source>
        <dbReference type="ARBA" id="ARBA00022741"/>
    </source>
</evidence>
<dbReference type="CDD" id="cd00165">
    <property type="entry name" value="S4"/>
    <property type="match status" value="1"/>
</dbReference>
<comment type="function">
    <text evidence="10">Catalyzes the attachment of tyrosine to tRNA(Tyr) in a two-step reaction: tyrosine is first activated by ATP to form Tyr-AMP and then transferred to the acceptor end of tRNA(Tyr).</text>
</comment>
<evidence type="ECO:0000313" key="13">
    <source>
        <dbReference type="EMBL" id="GEM48469.1"/>
    </source>
</evidence>
<evidence type="ECO:0000313" key="14">
    <source>
        <dbReference type="Proteomes" id="UP000321306"/>
    </source>
</evidence>
<dbReference type="InterPro" id="IPR024108">
    <property type="entry name" value="Tyr-tRNA-ligase_bac_2"/>
</dbReference>
<keyword evidence="14" id="KW-1185">Reference proteome</keyword>
<dbReference type="OrthoDB" id="9804243at2"/>
<dbReference type="GO" id="GO:0006437">
    <property type="term" value="P:tyrosyl-tRNA aminoacylation"/>
    <property type="evidence" value="ECO:0007669"/>
    <property type="project" value="UniProtKB-UniRule"/>
</dbReference>
<feature type="domain" description="Tyrosine--tRNA ligase SYY-like C-terminal" evidence="12">
    <location>
        <begin position="467"/>
        <end position="535"/>
    </location>
</feature>